<dbReference type="EMBL" id="CP049257">
    <property type="protein sequence ID" value="QIG41555.1"/>
    <property type="molecule type" value="Genomic_DNA"/>
</dbReference>
<evidence type="ECO:0000313" key="4">
    <source>
        <dbReference type="Proteomes" id="UP000502996"/>
    </source>
</evidence>
<name>A0A6G6W8X6_9ACTN</name>
<dbReference type="InterPro" id="IPR007361">
    <property type="entry name" value="DUF427"/>
</dbReference>
<dbReference type="Proteomes" id="UP000502996">
    <property type="component" value="Chromosome"/>
</dbReference>
<dbReference type="Gene3D" id="2.170.150.40">
    <property type="entry name" value="Domain of unknown function (DUF427)"/>
    <property type="match status" value="1"/>
</dbReference>
<evidence type="ECO:0000313" key="3">
    <source>
        <dbReference type="EMBL" id="QIG41555.1"/>
    </source>
</evidence>
<dbReference type="AlphaFoldDB" id="A0A6G6W8X6"/>
<dbReference type="PANTHER" id="PTHR34310">
    <property type="entry name" value="DUF427 DOMAIN PROTEIN (AFU_ORTHOLOGUE AFUA_3G02220)"/>
    <property type="match status" value="1"/>
</dbReference>
<accession>A0A6G6W8X6</accession>
<evidence type="ECO:0000256" key="1">
    <source>
        <dbReference type="SAM" id="MobiDB-lite"/>
    </source>
</evidence>
<feature type="compositionally biased region" description="Basic and acidic residues" evidence="1">
    <location>
        <begin position="1"/>
        <end position="13"/>
    </location>
</feature>
<feature type="region of interest" description="Disordered" evidence="1">
    <location>
        <begin position="1"/>
        <end position="21"/>
    </location>
</feature>
<dbReference type="InterPro" id="IPR038694">
    <property type="entry name" value="DUF427_sf"/>
</dbReference>
<sequence length="123" mass="13524">MSDRPRLIPDESHPISVTPTGSRVVVTRGDHVVADTTRALTLQEASYPPVQYVPLDDVDPAVLERTDHATYCPYKGEAGYYSLVVDGERADNAVWTYEAPYDAVDQIAGHVAFYPDQVSISVD</sequence>
<protein>
    <submittedName>
        <fullName evidence="3">DUF427 domain-containing protein</fullName>
    </submittedName>
</protein>
<evidence type="ECO:0000259" key="2">
    <source>
        <dbReference type="Pfam" id="PF04248"/>
    </source>
</evidence>
<organism evidence="3 4">
    <name type="scientific">Nocardioides anomalus</name>
    <dbReference type="NCBI Taxonomy" id="2712223"/>
    <lineage>
        <taxon>Bacteria</taxon>
        <taxon>Bacillati</taxon>
        <taxon>Actinomycetota</taxon>
        <taxon>Actinomycetes</taxon>
        <taxon>Propionibacteriales</taxon>
        <taxon>Nocardioidaceae</taxon>
        <taxon>Nocardioides</taxon>
    </lineage>
</organism>
<dbReference type="KEGG" id="nano:G5V58_01115"/>
<dbReference type="PANTHER" id="PTHR34310:SF9">
    <property type="entry name" value="BLR5716 PROTEIN"/>
    <property type="match status" value="1"/>
</dbReference>
<gene>
    <name evidence="3" type="ORF">G5V58_01115</name>
</gene>
<feature type="domain" description="DUF427" evidence="2">
    <location>
        <begin position="25"/>
        <end position="116"/>
    </location>
</feature>
<reference evidence="3 4" key="1">
    <citation type="submission" date="2020-02" db="EMBL/GenBank/DDBJ databases">
        <title>Full genome sequence of Nocardioides sp. R-3366.</title>
        <authorList>
            <person name="Im W.-T."/>
        </authorList>
    </citation>
    <scope>NUCLEOTIDE SEQUENCE [LARGE SCALE GENOMIC DNA]</scope>
    <source>
        <strain evidence="3 4">R-3366</strain>
    </source>
</reference>
<dbReference type="Pfam" id="PF04248">
    <property type="entry name" value="NTP_transf_9"/>
    <property type="match status" value="1"/>
</dbReference>
<keyword evidence="4" id="KW-1185">Reference proteome</keyword>
<dbReference type="RefSeq" id="WP_165228007.1">
    <property type="nucleotide sequence ID" value="NZ_CP049257.1"/>
</dbReference>
<proteinExistence type="predicted"/>